<dbReference type="AlphaFoldDB" id="A0A0E9WPJ2"/>
<organism evidence="1">
    <name type="scientific">Anguilla anguilla</name>
    <name type="common">European freshwater eel</name>
    <name type="synonym">Muraena anguilla</name>
    <dbReference type="NCBI Taxonomy" id="7936"/>
    <lineage>
        <taxon>Eukaryota</taxon>
        <taxon>Metazoa</taxon>
        <taxon>Chordata</taxon>
        <taxon>Craniata</taxon>
        <taxon>Vertebrata</taxon>
        <taxon>Euteleostomi</taxon>
        <taxon>Actinopterygii</taxon>
        <taxon>Neopterygii</taxon>
        <taxon>Teleostei</taxon>
        <taxon>Anguilliformes</taxon>
        <taxon>Anguillidae</taxon>
        <taxon>Anguilla</taxon>
    </lineage>
</organism>
<protein>
    <submittedName>
        <fullName evidence="1">Uncharacterized protein</fullName>
    </submittedName>
</protein>
<evidence type="ECO:0000313" key="1">
    <source>
        <dbReference type="EMBL" id="JAH91383.1"/>
    </source>
</evidence>
<accession>A0A0E9WPJ2</accession>
<sequence>MMFQNFPSMKLISLNQSGRTTDSVGFGVLFHPGLNVLLTGHLNLNMLLSAPTILFRIISLQIIFFSHHIG</sequence>
<proteinExistence type="predicted"/>
<dbReference type="EMBL" id="GBXM01017194">
    <property type="protein sequence ID" value="JAH91383.1"/>
    <property type="molecule type" value="Transcribed_RNA"/>
</dbReference>
<reference evidence="1" key="2">
    <citation type="journal article" date="2015" name="Fish Shellfish Immunol.">
        <title>Early steps in the European eel (Anguilla anguilla)-Vibrio vulnificus interaction in the gills: Role of the RtxA13 toxin.</title>
        <authorList>
            <person name="Callol A."/>
            <person name="Pajuelo D."/>
            <person name="Ebbesson L."/>
            <person name="Teles M."/>
            <person name="MacKenzie S."/>
            <person name="Amaro C."/>
        </authorList>
    </citation>
    <scope>NUCLEOTIDE SEQUENCE</scope>
</reference>
<reference evidence="1" key="1">
    <citation type="submission" date="2014-11" db="EMBL/GenBank/DDBJ databases">
        <authorList>
            <person name="Amaro Gonzalez C."/>
        </authorList>
    </citation>
    <scope>NUCLEOTIDE SEQUENCE</scope>
</reference>
<name>A0A0E9WPJ2_ANGAN</name>